<feature type="transmembrane region" description="Helical" evidence="1">
    <location>
        <begin position="161"/>
        <end position="182"/>
    </location>
</feature>
<dbReference type="EMBL" id="JBHUHR010000021">
    <property type="protein sequence ID" value="MFD2034518.1"/>
    <property type="molecule type" value="Genomic_DNA"/>
</dbReference>
<sequence length="204" mass="24295">MFKSIGVLLILEVSNILFKMALDSFGFQYRAENRIISDSNIDYFTILLVVLYQPLYEELAFRMMLTYNRIRAIVSFSLILSMVLKVFVGRWLELEMGDYIHYFYWETIVLLFSFICIYLVFHFFQKEISKWIEVNYTLFFFSSIFIWVILHLNNFEITVSVLPLLSCFLVDLFIVGYIYSYVRLKNGLIWAIGLHVAYNAMVLF</sequence>
<protein>
    <submittedName>
        <fullName evidence="3">Type II CAAX prenyl endopeptidase Rce1 family protein</fullName>
    </submittedName>
</protein>
<dbReference type="RefSeq" id="WP_376884757.1">
    <property type="nucleotide sequence ID" value="NZ_JBHUHR010000021.1"/>
</dbReference>
<dbReference type="Proteomes" id="UP001597361">
    <property type="component" value="Unassembled WGS sequence"/>
</dbReference>
<accession>A0ABW4VII3</accession>
<keyword evidence="1" id="KW-0472">Membrane</keyword>
<feature type="domain" description="CAAX prenyl protease 2/Lysostaphin resistance protein A-like" evidence="2">
    <location>
        <begin position="43"/>
        <end position="201"/>
    </location>
</feature>
<name>A0ABW4VII3_9BACT</name>
<dbReference type="InterPro" id="IPR003675">
    <property type="entry name" value="Rce1/LyrA-like_dom"/>
</dbReference>
<organism evidence="3 4">
    <name type="scientific">Belliella marina</name>
    <dbReference type="NCBI Taxonomy" id="1644146"/>
    <lineage>
        <taxon>Bacteria</taxon>
        <taxon>Pseudomonadati</taxon>
        <taxon>Bacteroidota</taxon>
        <taxon>Cytophagia</taxon>
        <taxon>Cytophagales</taxon>
        <taxon>Cyclobacteriaceae</taxon>
        <taxon>Belliella</taxon>
    </lineage>
</organism>
<reference evidence="4" key="1">
    <citation type="journal article" date="2019" name="Int. J. Syst. Evol. Microbiol.">
        <title>The Global Catalogue of Microorganisms (GCM) 10K type strain sequencing project: providing services to taxonomists for standard genome sequencing and annotation.</title>
        <authorList>
            <consortium name="The Broad Institute Genomics Platform"/>
            <consortium name="The Broad Institute Genome Sequencing Center for Infectious Disease"/>
            <person name="Wu L."/>
            <person name="Ma J."/>
        </authorList>
    </citation>
    <scope>NUCLEOTIDE SEQUENCE [LARGE SCALE GENOMIC DNA]</scope>
    <source>
        <strain evidence="4">CGMCC 1.15180</strain>
    </source>
</reference>
<evidence type="ECO:0000259" key="2">
    <source>
        <dbReference type="Pfam" id="PF02517"/>
    </source>
</evidence>
<evidence type="ECO:0000313" key="4">
    <source>
        <dbReference type="Proteomes" id="UP001597361"/>
    </source>
</evidence>
<keyword evidence="1" id="KW-1133">Transmembrane helix</keyword>
<feature type="transmembrane region" description="Helical" evidence="1">
    <location>
        <begin position="104"/>
        <end position="124"/>
    </location>
</feature>
<dbReference type="Pfam" id="PF02517">
    <property type="entry name" value="Rce1-like"/>
    <property type="match status" value="1"/>
</dbReference>
<comment type="caution">
    <text evidence="3">The sequence shown here is derived from an EMBL/GenBank/DDBJ whole genome shotgun (WGS) entry which is preliminary data.</text>
</comment>
<keyword evidence="1" id="KW-0812">Transmembrane</keyword>
<keyword evidence="4" id="KW-1185">Reference proteome</keyword>
<feature type="transmembrane region" description="Helical" evidence="1">
    <location>
        <begin position="136"/>
        <end position="155"/>
    </location>
</feature>
<feature type="transmembrane region" description="Helical" evidence="1">
    <location>
        <begin position="73"/>
        <end position="92"/>
    </location>
</feature>
<proteinExistence type="predicted"/>
<evidence type="ECO:0000256" key="1">
    <source>
        <dbReference type="SAM" id="Phobius"/>
    </source>
</evidence>
<evidence type="ECO:0000313" key="3">
    <source>
        <dbReference type="EMBL" id="MFD2034518.1"/>
    </source>
</evidence>
<gene>
    <name evidence="3" type="ORF">ACFSKL_06945</name>
</gene>